<gene>
    <name evidence="6" type="ORF">FGG08_004266</name>
</gene>
<protein>
    <recommendedName>
        <fullName evidence="8">Ankyrin repeat protein</fullName>
    </recommendedName>
</protein>
<sequence>MTLRGQLAEPNDDDSLDSSAAKRPRLSGAEVPETSISISKKSRPSGSKTPEKPQTEQARLSSKAQNYFNQAGELGVTLGLFKEVLSPMRTSEARSSLAILDGVLRERYISILKKLTTLGDRASTNGYDDLAGYTYIRTLKASDRLGNPDKEFTVSLYSKMALFYKKLGDHNETLECLIKLSKLEPKNLIADLACSYQTFSKTLPSHLPTLSEWVSLSRLDMKTPVPFLHWAITSLCTSPGPTNGAATPDTPGGAGDVASWIGHYIRSTPQYHERDIFSRTPLFVAAQYGAPKVTAALLSTGADANDRDADGRSTMEVAAGGGHNLVVKQLLEAKADPDIKGSMYGSTPIQAAAESGHIDTVRILLGHVKEVRSICDIRSRDGKTARDLALKNGHREIARLLDEKAMDLNSRYFMESVDEELQMGYISMSDFGRLHTAG</sequence>
<dbReference type="OrthoDB" id="341259at2759"/>
<dbReference type="PROSITE" id="PS50297">
    <property type="entry name" value="ANK_REP_REGION"/>
    <property type="match status" value="2"/>
</dbReference>
<dbReference type="InterPro" id="IPR036770">
    <property type="entry name" value="Ankyrin_rpt-contain_sf"/>
</dbReference>
<evidence type="ECO:0000256" key="5">
    <source>
        <dbReference type="SAM" id="MobiDB-lite"/>
    </source>
</evidence>
<dbReference type="PANTHER" id="PTHR24201:SF15">
    <property type="entry name" value="ANKYRIN REPEAT DOMAIN-CONTAINING PROTEIN 66"/>
    <property type="match status" value="1"/>
</dbReference>
<evidence type="ECO:0000256" key="4">
    <source>
        <dbReference type="PROSITE-ProRule" id="PRU00339"/>
    </source>
</evidence>
<accession>A0A9P8I9J9</accession>
<dbReference type="SMART" id="SM00248">
    <property type="entry name" value="ANK"/>
    <property type="match status" value="4"/>
</dbReference>
<proteinExistence type="predicted"/>
<organism evidence="6 7">
    <name type="scientific">Glutinoglossum americanum</name>
    <dbReference type="NCBI Taxonomy" id="1670608"/>
    <lineage>
        <taxon>Eukaryota</taxon>
        <taxon>Fungi</taxon>
        <taxon>Dikarya</taxon>
        <taxon>Ascomycota</taxon>
        <taxon>Pezizomycotina</taxon>
        <taxon>Geoglossomycetes</taxon>
        <taxon>Geoglossales</taxon>
        <taxon>Geoglossaceae</taxon>
        <taxon>Glutinoglossum</taxon>
    </lineage>
</organism>
<keyword evidence="4" id="KW-0802">TPR repeat</keyword>
<dbReference type="SUPFAM" id="SSF48403">
    <property type="entry name" value="Ankyrin repeat"/>
    <property type="match status" value="1"/>
</dbReference>
<dbReference type="InterPro" id="IPR002110">
    <property type="entry name" value="Ankyrin_rpt"/>
</dbReference>
<dbReference type="PANTHER" id="PTHR24201">
    <property type="entry name" value="ANK_REP_REGION DOMAIN-CONTAINING PROTEIN"/>
    <property type="match status" value="1"/>
</dbReference>
<keyword evidence="7" id="KW-1185">Reference proteome</keyword>
<dbReference type="PROSITE" id="PS50088">
    <property type="entry name" value="ANK_REPEAT"/>
    <property type="match status" value="3"/>
</dbReference>
<dbReference type="Gene3D" id="1.25.40.20">
    <property type="entry name" value="Ankyrin repeat-containing domain"/>
    <property type="match status" value="1"/>
</dbReference>
<evidence type="ECO:0000256" key="1">
    <source>
        <dbReference type="ARBA" id="ARBA00022737"/>
    </source>
</evidence>
<evidence type="ECO:0000256" key="2">
    <source>
        <dbReference type="ARBA" id="ARBA00023043"/>
    </source>
</evidence>
<feature type="repeat" description="ANK" evidence="3">
    <location>
        <begin position="277"/>
        <end position="309"/>
    </location>
</feature>
<feature type="repeat" description="ANK" evidence="3">
    <location>
        <begin position="310"/>
        <end position="342"/>
    </location>
</feature>
<keyword evidence="1" id="KW-0677">Repeat</keyword>
<feature type="repeat" description="TPR" evidence="4">
    <location>
        <begin position="154"/>
        <end position="187"/>
    </location>
</feature>
<evidence type="ECO:0000313" key="6">
    <source>
        <dbReference type="EMBL" id="KAH0541261.1"/>
    </source>
</evidence>
<dbReference type="Pfam" id="PF12796">
    <property type="entry name" value="Ank_2"/>
    <property type="match status" value="1"/>
</dbReference>
<evidence type="ECO:0008006" key="8">
    <source>
        <dbReference type="Google" id="ProtNLM"/>
    </source>
</evidence>
<dbReference type="EMBL" id="JAGHQL010000083">
    <property type="protein sequence ID" value="KAH0541261.1"/>
    <property type="molecule type" value="Genomic_DNA"/>
</dbReference>
<keyword evidence="2 3" id="KW-0040">ANK repeat</keyword>
<comment type="caution">
    <text evidence="6">The sequence shown here is derived from an EMBL/GenBank/DDBJ whole genome shotgun (WGS) entry which is preliminary data.</text>
</comment>
<feature type="region of interest" description="Disordered" evidence="5">
    <location>
        <begin position="1"/>
        <end position="61"/>
    </location>
</feature>
<name>A0A9P8I9J9_9PEZI</name>
<evidence type="ECO:0000313" key="7">
    <source>
        <dbReference type="Proteomes" id="UP000698800"/>
    </source>
</evidence>
<reference evidence="6" key="1">
    <citation type="submission" date="2021-03" db="EMBL/GenBank/DDBJ databases">
        <title>Comparative genomics and phylogenomic investigation of the class Geoglossomycetes provide insights into ecological specialization and systematics.</title>
        <authorList>
            <person name="Melie T."/>
            <person name="Pirro S."/>
            <person name="Miller A.N."/>
            <person name="Quandt A."/>
        </authorList>
    </citation>
    <scope>NUCLEOTIDE SEQUENCE</scope>
    <source>
        <strain evidence="6">GBOQ0MN5Z8</strain>
    </source>
</reference>
<dbReference type="AlphaFoldDB" id="A0A9P8I9J9"/>
<evidence type="ECO:0000256" key="3">
    <source>
        <dbReference type="PROSITE-ProRule" id="PRU00023"/>
    </source>
</evidence>
<dbReference type="InterPro" id="IPR050776">
    <property type="entry name" value="Ank_Repeat/CDKN_Inhibitor"/>
</dbReference>
<dbReference type="SUPFAM" id="SSF48452">
    <property type="entry name" value="TPR-like"/>
    <property type="match status" value="1"/>
</dbReference>
<dbReference type="Pfam" id="PF00023">
    <property type="entry name" value="Ank"/>
    <property type="match status" value="1"/>
</dbReference>
<feature type="compositionally biased region" description="Polar residues" evidence="5">
    <location>
        <begin position="34"/>
        <end position="48"/>
    </location>
</feature>
<dbReference type="PROSITE" id="PS50005">
    <property type="entry name" value="TPR"/>
    <property type="match status" value="1"/>
</dbReference>
<feature type="repeat" description="ANK" evidence="3">
    <location>
        <begin position="344"/>
        <end position="365"/>
    </location>
</feature>
<dbReference type="InterPro" id="IPR011990">
    <property type="entry name" value="TPR-like_helical_dom_sf"/>
</dbReference>
<dbReference type="Proteomes" id="UP000698800">
    <property type="component" value="Unassembled WGS sequence"/>
</dbReference>
<dbReference type="InterPro" id="IPR019734">
    <property type="entry name" value="TPR_rpt"/>
</dbReference>